<dbReference type="GeneID" id="63740825"/>
<dbReference type="InterPro" id="IPR050546">
    <property type="entry name" value="Glycosyl_Hydrlase_16"/>
</dbReference>
<keyword evidence="6" id="KW-1185">Reference proteome</keyword>
<dbReference type="STRING" id="1081103.A0A0B2WP32"/>
<dbReference type="PANTHER" id="PTHR10963">
    <property type="entry name" value="GLYCOSYL HYDROLASE-RELATED"/>
    <property type="match status" value="1"/>
</dbReference>
<protein>
    <submittedName>
        <fullName evidence="5">Concanavalin A-like lectin/glucanase</fullName>
    </submittedName>
</protein>
<keyword evidence="3" id="KW-1133">Transmembrane helix</keyword>
<evidence type="ECO:0000259" key="4">
    <source>
        <dbReference type="PROSITE" id="PS51762"/>
    </source>
</evidence>
<sequence>MDNIPHTPAGESPPSQRKPPKADSGATSSALDAPGSPSSVITRDYSSLDIASRRRFKSYRLRGEFEKPWLSDPAMNKTRWNNWIVRGFILLGLVLSGVTCVLLVWPYRDGDYCLIYEDHFSTFNKDVWSHEVQLDGFGTGSFDWTTTDPKNSYVDSDGLHIVPTLTNETTPITNADLFANYTLDLTKDGSCTSNNANASCIITSDPQKGTMIPPIRSARLSTKGKKSIRYGRVEVVARLPKGDWIWPAICMSFRLSVSPRNPHLTKGNLPSRRQGMMPEGSTYGDWPRSGEIDIMESRGNARSYPEGGRNYYYSTLHWGPTAKDDSYWRTTDAKMLRRGDFSKSFHRFGIQWTPKYMYFYIDNRAHQIMFVGFDKDRPLYELGRFASMAENQTLLANPWAMSNSSTGNAPFDQRFYLILNVAVGSKTPPPPPLSWRASPPLTAPRSCRDHVGDKPWIDGAKNAQWTFWDAAARWLPTWGDGADRGMTVRSVEMWQAGRCGSPSEL</sequence>
<evidence type="ECO:0000256" key="3">
    <source>
        <dbReference type="SAM" id="Phobius"/>
    </source>
</evidence>
<proteinExistence type="inferred from homology"/>
<dbReference type="RefSeq" id="XP_040676824.1">
    <property type="nucleotide sequence ID" value="XM_040825168.1"/>
</dbReference>
<keyword evidence="3" id="KW-0472">Membrane</keyword>
<accession>A0A0B2WP32</accession>
<dbReference type="InterPro" id="IPR000757">
    <property type="entry name" value="Beta-glucanase-like"/>
</dbReference>
<feature type="region of interest" description="Disordered" evidence="2">
    <location>
        <begin position="1"/>
        <end position="40"/>
    </location>
</feature>
<keyword evidence="5" id="KW-0430">Lectin</keyword>
<dbReference type="Gene3D" id="2.60.120.200">
    <property type="match status" value="1"/>
</dbReference>
<comment type="caution">
    <text evidence="5">The sequence shown here is derived from an EMBL/GenBank/DDBJ whole genome shotgun (WGS) entry which is preliminary data.</text>
</comment>
<gene>
    <name evidence="5" type="ORF">MAM_06370</name>
</gene>
<feature type="domain" description="GH16" evidence="4">
    <location>
        <begin position="163"/>
        <end position="499"/>
    </location>
</feature>
<dbReference type="GO" id="GO:0030246">
    <property type="term" value="F:carbohydrate binding"/>
    <property type="evidence" value="ECO:0007669"/>
    <property type="project" value="UniProtKB-KW"/>
</dbReference>
<dbReference type="HOGENOM" id="CLU_019533_1_2_1"/>
<keyword evidence="3" id="KW-0812">Transmembrane</keyword>
<dbReference type="Pfam" id="PF00722">
    <property type="entry name" value="Glyco_hydro_16"/>
    <property type="match status" value="1"/>
</dbReference>
<organism evidence="5 6">
    <name type="scientific">Metarhizium album (strain ARSEF 1941)</name>
    <dbReference type="NCBI Taxonomy" id="1081103"/>
    <lineage>
        <taxon>Eukaryota</taxon>
        <taxon>Fungi</taxon>
        <taxon>Dikarya</taxon>
        <taxon>Ascomycota</taxon>
        <taxon>Pezizomycotina</taxon>
        <taxon>Sordariomycetes</taxon>
        <taxon>Hypocreomycetidae</taxon>
        <taxon>Hypocreales</taxon>
        <taxon>Clavicipitaceae</taxon>
        <taxon>Metarhizium</taxon>
    </lineage>
</organism>
<dbReference type="GO" id="GO:0004553">
    <property type="term" value="F:hydrolase activity, hydrolyzing O-glycosyl compounds"/>
    <property type="evidence" value="ECO:0007669"/>
    <property type="project" value="InterPro"/>
</dbReference>
<feature type="transmembrane region" description="Helical" evidence="3">
    <location>
        <begin position="83"/>
        <end position="105"/>
    </location>
</feature>
<comment type="similarity">
    <text evidence="1">Belongs to the glycosyl hydrolase 16 family.</text>
</comment>
<evidence type="ECO:0000256" key="1">
    <source>
        <dbReference type="ARBA" id="ARBA00006865"/>
    </source>
</evidence>
<dbReference type="PROSITE" id="PS51762">
    <property type="entry name" value="GH16_2"/>
    <property type="match status" value="1"/>
</dbReference>
<evidence type="ECO:0000313" key="6">
    <source>
        <dbReference type="Proteomes" id="UP000030816"/>
    </source>
</evidence>
<dbReference type="PANTHER" id="PTHR10963:SF55">
    <property type="entry name" value="GLYCOSIDE HYDROLASE FAMILY 16 PROTEIN"/>
    <property type="match status" value="1"/>
</dbReference>
<dbReference type="GO" id="GO:0005975">
    <property type="term" value="P:carbohydrate metabolic process"/>
    <property type="evidence" value="ECO:0007669"/>
    <property type="project" value="InterPro"/>
</dbReference>
<dbReference type="Proteomes" id="UP000030816">
    <property type="component" value="Unassembled WGS sequence"/>
</dbReference>
<dbReference type="AlphaFoldDB" id="A0A0B2WP32"/>
<reference evidence="5 6" key="1">
    <citation type="journal article" date="2014" name="Proc. Natl. Acad. Sci. U.S.A.">
        <title>Trajectory and genomic determinants of fungal-pathogen speciation and host adaptation.</title>
        <authorList>
            <person name="Hu X."/>
            <person name="Xiao G."/>
            <person name="Zheng P."/>
            <person name="Shang Y."/>
            <person name="Su Y."/>
            <person name="Zhang X."/>
            <person name="Liu X."/>
            <person name="Zhan S."/>
            <person name="St Leger R.J."/>
            <person name="Wang C."/>
        </authorList>
    </citation>
    <scope>NUCLEOTIDE SEQUENCE [LARGE SCALE GENOMIC DNA]</scope>
    <source>
        <strain evidence="5 6">ARSEF 1941</strain>
    </source>
</reference>
<feature type="compositionally biased region" description="Polar residues" evidence="2">
    <location>
        <begin position="25"/>
        <end position="40"/>
    </location>
</feature>
<dbReference type="EMBL" id="AZHE01000020">
    <property type="protein sequence ID" value="KHN95758.1"/>
    <property type="molecule type" value="Genomic_DNA"/>
</dbReference>
<evidence type="ECO:0000256" key="2">
    <source>
        <dbReference type="SAM" id="MobiDB-lite"/>
    </source>
</evidence>
<evidence type="ECO:0000313" key="5">
    <source>
        <dbReference type="EMBL" id="KHN95758.1"/>
    </source>
</evidence>
<dbReference type="SUPFAM" id="SSF49899">
    <property type="entry name" value="Concanavalin A-like lectins/glucanases"/>
    <property type="match status" value="1"/>
</dbReference>
<dbReference type="InterPro" id="IPR013320">
    <property type="entry name" value="ConA-like_dom_sf"/>
</dbReference>
<dbReference type="OrthoDB" id="4781at2759"/>
<name>A0A0B2WP32_METAS</name>